<dbReference type="EMBL" id="CAVMJV010000051">
    <property type="protein sequence ID" value="CAK5083779.1"/>
    <property type="molecule type" value="Genomic_DNA"/>
</dbReference>
<name>A0ACB0ZX97_MELEN</name>
<keyword evidence="2" id="KW-1185">Reference proteome</keyword>
<protein>
    <submittedName>
        <fullName evidence="1">Uncharacterized protein</fullName>
    </submittedName>
</protein>
<evidence type="ECO:0000313" key="2">
    <source>
        <dbReference type="Proteomes" id="UP001497535"/>
    </source>
</evidence>
<reference evidence="1" key="1">
    <citation type="submission" date="2023-11" db="EMBL/GenBank/DDBJ databases">
        <authorList>
            <person name="Poullet M."/>
        </authorList>
    </citation>
    <scope>NUCLEOTIDE SEQUENCE</scope>
    <source>
        <strain evidence="1">E1834</strain>
    </source>
</reference>
<organism evidence="1 2">
    <name type="scientific">Meloidogyne enterolobii</name>
    <name type="common">Root-knot nematode worm</name>
    <name type="synonym">Meloidogyne mayaguensis</name>
    <dbReference type="NCBI Taxonomy" id="390850"/>
    <lineage>
        <taxon>Eukaryota</taxon>
        <taxon>Metazoa</taxon>
        <taxon>Ecdysozoa</taxon>
        <taxon>Nematoda</taxon>
        <taxon>Chromadorea</taxon>
        <taxon>Rhabditida</taxon>
        <taxon>Tylenchina</taxon>
        <taxon>Tylenchomorpha</taxon>
        <taxon>Tylenchoidea</taxon>
        <taxon>Meloidogynidae</taxon>
        <taxon>Meloidogyninae</taxon>
        <taxon>Meloidogyne</taxon>
    </lineage>
</organism>
<dbReference type="Proteomes" id="UP001497535">
    <property type="component" value="Unassembled WGS sequence"/>
</dbReference>
<gene>
    <name evidence="1" type="ORF">MENTE1834_LOCUS31138</name>
</gene>
<accession>A0ACB0ZX97</accession>
<evidence type="ECO:0000313" key="1">
    <source>
        <dbReference type="EMBL" id="CAK5083779.1"/>
    </source>
</evidence>
<sequence length="143" mass="16195">MINLLNANYHMAFLSVTEAMEESIDKEGINEKVLTEIKPIEAISSSELEDVRAFIIKQRKKKEAAEARRKRSIAKASNTISKPASTKKLQGRAVPFDAGIKNIETEAMMDYDDEEDDSDNPDPNEIVDLGDNEEEYKKMKSER</sequence>
<proteinExistence type="predicted"/>
<comment type="caution">
    <text evidence="1">The sequence shown here is derived from an EMBL/GenBank/DDBJ whole genome shotgun (WGS) entry which is preliminary data.</text>
</comment>